<evidence type="ECO:0000313" key="3">
    <source>
        <dbReference type="Proteomes" id="UP000462212"/>
    </source>
</evidence>
<feature type="region of interest" description="Disordered" evidence="1">
    <location>
        <begin position="1"/>
        <end position="36"/>
    </location>
</feature>
<reference evidence="2 3" key="1">
    <citation type="submission" date="2018-05" db="EMBL/GenBank/DDBJ databases">
        <title>Genome sequencing and assembly of the regulated plant pathogen Lachnellula willkommii and related sister species for the development of diagnostic species identification markers.</title>
        <authorList>
            <person name="Giroux E."/>
            <person name="Bilodeau G."/>
        </authorList>
    </citation>
    <scope>NUCLEOTIDE SEQUENCE [LARGE SCALE GENOMIC DNA]</scope>
    <source>
        <strain evidence="2 3">CBS 197.66</strain>
    </source>
</reference>
<evidence type="ECO:0000313" key="2">
    <source>
        <dbReference type="EMBL" id="TVY32307.1"/>
    </source>
</evidence>
<feature type="region of interest" description="Disordered" evidence="1">
    <location>
        <begin position="759"/>
        <end position="831"/>
    </location>
</feature>
<dbReference type="OrthoDB" id="4760831at2759"/>
<feature type="compositionally biased region" description="Basic and acidic residues" evidence="1">
    <location>
        <begin position="822"/>
        <end position="831"/>
    </location>
</feature>
<accession>A0A8H8RD12</accession>
<protein>
    <submittedName>
        <fullName evidence="2">Uncharacterized protein</fullName>
    </submittedName>
</protein>
<keyword evidence="3" id="KW-1185">Reference proteome</keyword>
<feature type="compositionally biased region" description="Polar residues" evidence="1">
    <location>
        <begin position="531"/>
        <end position="549"/>
    </location>
</feature>
<sequence length="831" mass="92147">MDGIKSPGVSSEEASSLSQNKTENSTPMPSVSIPTHDTTRAKYQMKELETFAKRLEEAATRAFPSRGRSRYQQVIAVLIQWEENGVNVQPEINRLQTVLDSYGFSTETWVIPSTSSHLKVMEMAKNLVADFGSAENLLIVYYTGHVSIDSSGESTWLCNQDPLSPSVSRSAPGIVRGVNETISACGSETLSTGLDMHLFTNALIDVLDNWSSRVSFSAAMLHSEILAAIKPNWLQKGNWTDKQIAKTGRMPTYMIASGGPHSSSIELARRRGYDNPNRANANFSQPIPSPNPSQTRIFSKLDAYNPANLNKTLESGELLIPHVLVSVALEEDHTLEVEEWYAWVKGMPALSAYAMVEGIYKSYSTMLLISIPLLIWDLLPDDPAVFFIAYVLSNNLLTANSVERFQRLADTKQVIKTQDSKQLPDKTVQFAPLHIEINTPFKVEPPPLSAVKSHPMPIADLPEMADVKRHSMSKVDPPQLVDSKPQTLSTVGRLGLSLDHQLPQELSNRNPPKDQEVKLSAETKTYHQKRPASSSVPESKLQSQATATPDTILAKTDLPKLTLEKTATEKPIKELIQSAQLAREEASRAWDELGRREKRDRARHSALKAGKSVYIDGIKVSPIEQRHHKSKAEAVLGTLIPPMNSTPVPRRGSGEEKRVPTTPPPAPQQGRKSLEEIRALIFDVEVRSGSGEEKNSTTRNELSFVNHKAKKLSTPIPPQPSLAINTPPKKILTPLPLSPPLLSPSPDPEVLKHMLSFQSKISSAGPSPPMTPEQRKEDQWTFLDDEEDEDEDEVVTASEVKRKGSKLVKKKRENQSRGRRGERREAAAPWW</sequence>
<dbReference type="AlphaFoldDB" id="A0A8H8RD12"/>
<feature type="region of interest" description="Disordered" evidence="1">
    <location>
        <begin position="524"/>
        <end position="552"/>
    </location>
</feature>
<evidence type="ECO:0000256" key="1">
    <source>
        <dbReference type="SAM" id="MobiDB-lite"/>
    </source>
</evidence>
<feature type="region of interest" description="Disordered" evidence="1">
    <location>
        <begin position="634"/>
        <end position="673"/>
    </location>
</feature>
<dbReference type="Proteomes" id="UP000462212">
    <property type="component" value="Unassembled WGS sequence"/>
</dbReference>
<feature type="compositionally biased region" description="Polar residues" evidence="1">
    <location>
        <begin position="8"/>
        <end position="36"/>
    </location>
</feature>
<feature type="compositionally biased region" description="Basic residues" evidence="1">
    <location>
        <begin position="803"/>
        <end position="821"/>
    </location>
</feature>
<gene>
    <name evidence="2" type="ORF">LSUB1_G008562</name>
</gene>
<dbReference type="EMBL" id="QGMJ01001079">
    <property type="protein sequence ID" value="TVY32307.1"/>
    <property type="molecule type" value="Genomic_DNA"/>
</dbReference>
<proteinExistence type="predicted"/>
<organism evidence="2 3">
    <name type="scientific">Lachnellula subtilissima</name>
    <dbReference type="NCBI Taxonomy" id="602034"/>
    <lineage>
        <taxon>Eukaryota</taxon>
        <taxon>Fungi</taxon>
        <taxon>Dikarya</taxon>
        <taxon>Ascomycota</taxon>
        <taxon>Pezizomycotina</taxon>
        <taxon>Leotiomycetes</taxon>
        <taxon>Helotiales</taxon>
        <taxon>Lachnaceae</taxon>
        <taxon>Lachnellula</taxon>
    </lineage>
</organism>
<feature type="region of interest" description="Disordered" evidence="1">
    <location>
        <begin position="709"/>
        <end position="728"/>
    </location>
</feature>
<comment type="caution">
    <text evidence="2">The sequence shown here is derived from an EMBL/GenBank/DDBJ whole genome shotgun (WGS) entry which is preliminary data.</text>
</comment>
<feature type="compositionally biased region" description="Acidic residues" evidence="1">
    <location>
        <begin position="783"/>
        <end position="794"/>
    </location>
</feature>
<name>A0A8H8RD12_9HELO</name>